<gene>
    <name evidence="1" type="ORF">DS742_13420</name>
</gene>
<evidence type="ECO:0008006" key="3">
    <source>
        <dbReference type="Google" id="ProtNLM"/>
    </source>
</evidence>
<dbReference type="SUPFAM" id="SSF69279">
    <property type="entry name" value="Phage tail proteins"/>
    <property type="match status" value="1"/>
</dbReference>
<evidence type="ECO:0000313" key="2">
    <source>
        <dbReference type="Proteomes" id="UP000260680"/>
    </source>
</evidence>
<sequence length="461" mass="52394">MGEKRIAIKPFEMISILDYIGIQEVNQHGYVKVRGVIRAEKKDEYIKRASEETWVQVLTYNDKDEENTLFYGVVTELNIQSQGEGCVMELELFTGTKLMDYKKHLRSFQREGYTYKELAEICNENYPHAGVIVTEGKGVSLHGFTLQYEETDWEFLKRSASQLNTVMVPSCKVKGAKYFLGLPEKKVNIEFSKEDYTVRRNSGDYDRERDGSGSLKDVSYLVESRDYCELGSQVSFCGMSLYIFSIETMWKGSELYHRYDLRTRNGMKVSRSYNEEMIGLSLMGTVEKVKDERVKLSIHGDENQQSGHRWFAFSTVYSSPDGAGWYCMPEPGDRVRLYLPVSDEADAYAVSGYHENQGNGIRTEPDNKIWRNKEGKEIRMTPEQILITNNNGLSVELSDQKGIRIVSDSSVLIHASDNINISSSNASVELSASNSIVLKQGETIMRMADGISFEGGKINLQ</sequence>
<name>A0A3E2NBS5_9FIRM</name>
<comment type="caution">
    <text evidence="1">The sequence shown here is derived from an EMBL/GenBank/DDBJ whole genome shotgun (WGS) entry which is preliminary data.</text>
</comment>
<dbReference type="AlphaFoldDB" id="A0A3E2NBS5"/>
<dbReference type="RefSeq" id="WP_117417500.1">
    <property type="nucleotide sequence ID" value="NZ_QOHO01000039.1"/>
</dbReference>
<evidence type="ECO:0000313" key="1">
    <source>
        <dbReference type="EMBL" id="RFZ78423.1"/>
    </source>
</evidence>
<dbReference type="OrthoDB" id="95423at2"/>
<reference evidence="1 2" key="1">
    <citation type="submission" date="2018-07" db="EMBL/GenBank/DDBJ databases">
        <title>New species, Clostridium PI-S10-A1B.</title>
        <authorList>
            <person name="Krishna G."/>
            <person name="Summeta K."/>
            <person name="Shikha S."/>
            <person name="Prabhu P.B."/>
            <person name="Suresh K."/>
        </authorList>
    </citation>
    <scope>NUCLEOTIDE SEQUENCE [LARGE SCALE GENOMIC DNA]</scope>
    <source>
        <strain evidence="1 2">PI-S10-A1B</strain>
    </source>
</reference>
<protein>
    <recommendedName>
        <fullName evidence="3">Gp5/Type VI secretion system Vgr protein OB-fold domain-containing protein</fullName>
    </recommendedName>
</protein>
<dbReference type="Proteomes" id="UP000260680">
    <property type="component" value="Unassembled WGS sequence"/>
</dbReference>
<dbReference type="EMBL" id="QOHO01000039">
    <property type="protein sequence ID" value="RFZ78423.1"/>
    <property type="molecule type" value="Genomic_DNA"/>
</dbReference>
<organism evidence="1 2">
    <name type="scientific">Lacrimispora amygdalina</name>
    <dbReference type="NCBI Taxonomy" id="253257"/>
    <lineage>
        <taxon>Bacteria</taxon>
        <taxon>Bacillati</taxon>
        <taxon>Bacillota</taxon>
        <taxon>Clostridia</taxon>
        <taxon>Lachnospirales</taxon>
        <taxon>Lachnospiraceae</taxon>
        <taxon>Lacrimispora</taxon>
    </lineage>
</organism>
<proteinExistence type="predicted"/>
<accession>A0A3E2NBS5</accession>